<evidence type="ECO:0000313" key="9">
    <source>
        <dbReference type="Proteomes" id="UP000015354"/>
    </source>
</evidence>
<comment type="subcellular location">
    <subcellularLocation>
        <location evidence="2">Cytoplasm</location>
    </subcellularLocation>
    <subcellularLocation>
        <location evidence="1">Photoreceptor inner segment</location>
    </subcellularLocation>
</comment>
<sequence>MGDVDELISELFPESSEKLDSLDASVSKNAALPASQTNWDAETPTSQPKAAQKRTSMPSSSDQVVPPGVRHGSIPVRRVMDFDEDSDEDMGGSGHHAHPRNSFTVPFPAHPSHSAYTCQGRCYVTNAAAPLPHPHPPLAELRLIAQGKRPCPSEMESMWRRGAFYVSEPTFGNGALDLNRTDASQTEGGCTHMLCLKCNYMVVRLQGAAWDDGDGATNLYLTTRNFYPDWSRLANSYAVGTSTNKGTTYVLVADASAAAYCCQCAWLTVRSPMVCIETRLTDVPAYRSHTAEHPFATELPLRKGETRRPPLWTCKGHAI</sequence>
<dbReference type="InterPro" id="IPR029239">
    <property type="entry name" value="CFAP418"/>
</dbReference>
<comment type="caution">
    <text evidence="8">The sequence shown here is derived from an EMBL/GenBank/DDBJ whole genome shotgun (WGS) entry which is preliminary data.</text>
</comment>
<feature type="compositionally biased region" description="Polar residues" evidence="6">
    <location>
        <begin position="30"/>
        <end position="63"/>
    </location>
</feature>
<evidence type="ECO:0000256" key="6">
    <source>
        <dbReference type="SAM" id="MobiDB-lite"/>
    </source>
</evidence>
<evidence type="ECO:0000256" key="4">
    <source>
        <dbReference type="ARBA" id="ARBA00024819"/>
    </source>
</evidence>
<keyword evidence="9" id="KW-1185">Reference proteome</keyword>
<proteinExistence type="predicted"/>
<accession>S9UKY9</accession>
<keyword evidence="3" id="KW-0963">Cytoplasm</keyword>
<dbReference type="OrthoDB" id="259905at2759"/>
<evidence type="ECO:0000256" key="3">
    <source>
        <dbReference type="ARBA" id="ARBA00022490"/>
    </source>
</evidence>
<evidence type="ECO:0000256" key="2">
    <source>
        <dbReference type="ARBA" id="ARBA00004496"/>
    </source>
</evidence>
<evidence type="ECO:0000313" key="8">
    <source>
        <dbReference type="EMBL" id="EPY29573.1"/>
    </source>
</evidence>
<reference evidence="8 9" key="1">
    <citation type="journal article" date="2013" name="PLoS ONE">
        <title>Predicting the Proteins of Angomonas deanei, Strigomonas culicis and Their Respective Endosymbionts Reveals New Aspects of the Trypanosomatidae Family.</title>
        <authorList>
            <person name="Motta M.C."/>
            <person name="Martins A.C."/>
            <person name="de Souza S.S."/>
            <person name="Catta-Preta C.M."/>
            <person name="Silva R."/>
            <person name="Klein C.C."/>
            <person name="de Almeida L.G."/>
            <person name="de Lima Cunha O."/>
            <person name="Ciapina L.P."/>
            <person name="Brocchi M."/>
            <person name="Colabardini A.C."/>
            <person name="de Araujo Lima B."/>
            <person name="Machado C.R."/>
            <person name="de Almeida Soares C.M."/>
            <person name="Probst C.M."/>
            <person name="de Menezes C.B."/>
            <person name="Thompson C.E."/>
            <person name="Bartholomeu D.C."/>
            <person name="Gradia D.F."/>
            <person name="Pavoni D.P."/>
            <person name="Grisard E.C."/>
            <person name="Fantinatti-Garboggini F."/>
            <person name="Marchini F.K."/>
            <person name="Rodrigues-Luiz G.F."/>
            <person name="Wagner G."/>
            <person name="Goldman G.H."/>
            <person name="Fietto J.L."/>
            <person name="Elias M.C."/>
            <person name="Goldman M.H."/>
            <person name="Sagot M.F."/>
            <person name="Pereira M."/>
            <person name="Stoco P.H."/>
            <person name="de Mendonca-Neto R.P."/>
            <person name="Teixeira S.M."/>
            <person name="Maciel T.E."/>
            <person name="de Oliveira Mendes T.A."/>
            <person name="Urmenyi T.P."/>
            <person name="de Souza W."/>
            <person name="Schenkman S."/>
            <person name="de Vasconcelos A.T."/>
        </authorList>
    </citation>
    <scope>NUCLEOTIDE SEQUENCE [LARGE SCALE GENOMIC DNA]</scope>
</reference>
<name>S9UKY9_9TRYP</name>
<evidence type="ECO:0000256" key="5">
    <source>
        <dbReference type="ARBA" id="ARBA00026215"/>
    </source>
</evidence>
<evidence type="ECO:0000313" key="7">
    <source>
        <dbReference type="EMBL" id="EPY23070.1"/>
    </source>
</evidence>
<protein>
    <recommendedName>
        <fullName evidence="5">Cilia- and flagella-associated protein 418</fullName>
    </recommendedName>
</protein>
<dbReference type="EMBL" id="ATMH01004448">
    <property type="protein sequence ID" value="EPY29573.1"/>
    <property type="molecule type" value="Genomic_DNA"/>
</dbReference>
<dbReference type="Proteomes" id="UP000015354">
    <property type="component" value="Unassembled WGS sequence"/>
</dbReference>
<reference evidence="8" key="2">
    <citation type="submission" date="2013-03" db="EMBL/GenBank/DDBJ databases">
        <authorList>
            <person name="Motta M.C.M."/>
            <person name="Martins A.C.A."/>
            <person name="Preta C.M.C.C."/>
            <person name="Silva R."/>
            <person name="de Souza S.S."/>
            <person name="Klein C.C."/>
            <person name="de Almeida L.G.P."/>
            <person name="Cunha O.L."/>
            <person name="Colabardini A.C."/>
            <person name="Lima B.A."/>
            <person name="Machado C.R."/>
            <person name="Soares C.M.A."/>
            <person name="de Menezes C.B.A."/>
            <person name="Bartolomeu D.C."/>
            <person name="Grisard E.C."/>
            <person name="Fantinatti-Garboggini F."/>
            <person name="Rodrigues-Luiz G.F."/>
            <person name="Wagner G."/>
            <person name="Goldman G.H."/>
            <person name="Fietto J.L.R."/>
            <person name="Ciapina L.P."/>
            <person name="Brocchi M."/>
            <person name="Elias M.C."/>
            <person name="Goldman M.H.S."/>
            <person name="Sagot M.-F."/>
            <person name="Pereira M."/>
            <person name="Stoco P.H."/>
            <person name="Teixeira S.M.R."/>
            <person name="de Mendonca-Neto R.P."/>
            <person name="Maciel T.E.F."/>
            <person name="Mendes T.A.O."/>
            <person name="Urmenyi T.P."/>
            <person name="Teixeira M.M.G."/>
            <person name="de Camargo E.F.P."/>
            <person name="de Sousa W."/>
            <person name="Schenkman S."/>
            <person name="de Vasconcelos A.T.R."/>
        </authorList>
    </citation>
    <scope>NUCLEOTIDE SEQUENCE</scope>
</reference>
<gene>
    <name evidence="8" type="ORF">STCU_04448</name>
    <name evidence="7" type="ORF">STCU_07888</name>
</gene>
<dbReference type="PANTHER" id="PTHR33958:SF1">
    <property type="entry name" value="CILIA- AND FLAGELLA-ASSOCIATED PROTEIN 418"/>
    <property type="match status" value="1"/>
</dbReference>
<comment type="function">
    <text evidence="4">May be involved in photoreceptor outer segment disk morphogenesis.</text>
</comment>
<evidence type="ECO:0000256" key="1">
    <source>
        <dbReference type="ARBA" id="ARBA00004437"/>
    </source>
</evidence>
<dbReference type="EMBL" id="ATMH01007888">
    <property type="protein sequence ID" value="EPY23070.1"/>
    <property type="molecule type" value="Genomic_DNA"/>
</dbReference>
<dbReference type="PANTHER" id="PTHR33958">
    <property type="entry name" value="PROTEIN C8ORF37"/>
    <property type="match status" value="1"/>
</dbReference>
<dbReference type="Pfam" id="PF14996">
    <property type="entry name" value="RMP"/>
    <property type="match status" value="1"/>
</dbReference>
<organism evidence="8 9">
    <name type="scientific">Strigomonas culicis</name>
    <dbReference type="NCBI Taxonomy" id="28005"/>
    <lineage>
        <taxon>Eukaryota</taxon>
        <taxon>Discoba</taxon>
        <taxon>Euglenozoa</taxon>
        <taxon>Kinetoplastea</taxon>
        <taxon>Metakinetoplastina</taxon>
        <taxon>Trypanosomatida</taxon>
        <taxon>Trypanosomatidae</taxon>
        <taxon>Strigomonadinae</taxon>
        <taxon>Strigomonas</taxon>
    </lineage>
</organism>
<dbReference type="AlphaFoldDB" id="S9UKY9"/>
<feature type="region of interest" description="Disordered" evidence="6">
    <location>
        <begin position="30"/>
        <end position="76"/>
    </location>
</feature>
<dbReference type="GO" id="GO:0005829">
    <property type="term" value="C:cytosol"/>
    <property type="evidence" value="ECO:0007669"/>
    <property type="project" value="TreeGrafter"/>
</dbReference>